<gene>
    <name evidence="1" type="ORF">TCM_035719</name>
</gene>
<evidence type="ECO:0000313" key="2">
    <source>
        <dbReference type="Proteomes" id="UP000026915"/>
    </source>
</evidence>
<dbReference type="EMBL" id="CM001886">
    <property type="protein sequence ID" value="EOY16832.1"/>
    <property type="molecule type" value="Genomic_DNA"/>
</dbReference>
<evidence type="ECO:0008006" key="3">
    <source>
        <dbReference type="Google" id="ProtNLM"/>
    </source>
</evidence>
<dbReference type="OMA" id="EMNEESC"/>
<reference evidence="1 2" key="1">
    <citation type="journal article" date="2013" name="Genome Biol.">
        <title>The genome sequence of the most widely cultivated cacao type and its use to identify candidate genes regulating pod color.</title>
        <authorList>
            <person name="Motamayor J.C."/>
            <person name="Mockaitis K."/>
            <person name="Schmutz J."/>
            <person name="Haiminen N."/>
            <person name="Iii D.L."/>
            <person name="Cornejo O."/>
            <person name="Findley S.D."/>
            <person name="Zheng P."/>
            <person name="Utro F."/>
            <person name="Royaert S."/>
            <person name="Saski C."/>
            <person name="Jenkins J."/>
            <person name="Podicheti R."/>
            <person name="Zhao M."/>
            <person name="Scheffler B.E."/>
            <person name="Stack J.C."/>
            <person name="Feltus F.A."/>
            <person name="Mustiga G.M."/>
            <person name="Amores F."/>
            <person name="Phillips W."/>
            <person name="Marelli J.P."/>
            <person name="May G.D."/>
            <person name="Shapiro H."/>
            <person name="Ma J."/>
            <person name="Bustamante C.D."/>
            <person name="Schnell R.J."/>
            <person name="Main D."/>
            <person name="Gilbert D."/>
            <person name="Parida L."/>
            <person name="Kuhn D.N."/>
        </authorList>
    </citation>
    <scope>NUCLEOTIDE SEQUENCE [LARGE SCALE GENOMIC DNA]</scope>
    <source>
        <strain evidence="2">cv. Matina 1-6</strain>
    </source>
</reference>
<dbReference type="STRING" id="3641.A0A061FJI2"/>
<protein>
    <recommendedName>
        <fullName evidence="3">UBN2 domain-containing protein</fullName>
    </recommendedName>
</protein>
<name>A0A061FJI2_THECC</name>
<organism evidence="1 2">
    <name type="scientific">Theobroma cacao</name>
    <name type="common">Cacao</name>
    <name type="synonym">Cocoa</name>
    <dbReference type="NCBI Taxonomy" id="3641"/>
    <lineage>
        <taxon>Eukaryota</taxon>
        <taxon>Viridiplantae</taxon>
        <taxon>Streptophyta</taxon>
        <taxon>Embryophyta</taxon>
        <taxon>Tracheophyta</taxon>
        <taxon>Spermatophyta</taxon>
        <taxon>Magnoliopsida</taxon>
        <taxon>eudicotyledons</taxon>
        <taxon>Gunneridae</taxon>
        <taxon>Pentapetalae</taxon>
        <taxon>rosids</taxon>
        <taxon>malvids</taxon>
        <taxon>Malvales</taxon>
        <taxon>Malvaceae</taxon>
        <taxon>Byttnerioideae</taxon>
        <taxon>Theobroma</taxon>
    </lineage>
</organism>
<dbReference type="Gramene" id="EOY16832">
    <property type="protein sequence ID" value="EOY16832"/>
    <property type="gene ID" value="TCM_035719"/>
</dbReference>
<dbReference type="AlphaFoldDB" id="A0A061FJI2"/>
<keyword evidence="2" id="KW-1185">Reference proteome</keyword>
<dbReference type="eggNOG" id="ENOG502S74U">
    <property type="taxonomic scope" value="Eukaryota"/>
</dbReference>
<evidence type="ECO:0000313" key="1">
    <source>
        <dbReference type="EMBL" id="EOY16832.1"/>
    </source>
</evidence>
<accession>A0A061FJI2</accession>
<dbReference type="InParanoid" id="A0A061FJI2"/>
<dbReference type="HOGENOM" id="CLU_1231752_0_0_1"/>
<sequence>MKEGEIINQMYERFTNIVRGLKALRKDFLNAQSVKKILYSFPKSWKLKVTAIEEARDLNYINLKELVGSLLIYEMTLKHESALHDEKKKDIKKKEIALKSIIKENERNIRDKSEVDKDVAMLAKRISKFMKRNYKGRRPHRKDMLKGEHKKDHLICYECRKLRYTKYECPNKKSTSKNFKKKAMVATWSDSDDSQNEEEKVANLYFMALEDSKVCLLSMTLAHVL</sequence>
<dbReference type="Pfam" id="PF14223">
    <property type="entry name" value="Retrotran_gag_2"/>
    <property type="match status" value="1"/>
</dbReference>
<proteinExistence type="predicted"/>
<dbReference type="Proteomes" id="UP000026915">
    <property type="component" value="Chromosome 8"/>
</dbReference>